<proteinExistence type="predicted"/>
<reference evidence="4 5" key="1">
    <citation type="journal article" date="2024" name="Nat. Commun.">
        <title>Phylogenomics reveals the evolutionary origins of lichenization in chlorophyte algae.</title>
        <authorList>
            <person name="Puginier C."/>
            <person name="Libourel C."/>
            <person name="Otte J."/>
            <person name="Skaloud P."/>
            <person name="Haon M."/>
            <person name="Grisel S."/>
            <person name="Petersen M."/>
            <person name="Berrin J.G."/>
            <person name="Delaux P.M."/>
            <person name="Dal Grande F."/>
            <person name="Keller J."/>
        </authorList>
    </citation>
    <scope>NUCLEOTIDE SEQUENCE [LARGE SCALE GENOMIC DNA]</scope>
    <source>
        <strain evidence="4 5">SAG 2043</strain>
    </source>
</reference>
<keyword evidence="1" id="KW-1015">Disulfide bond</keyword>
<feature type="region of interest" description="Disordered" evidence="2">
    <location>
        <begin position="128"/>
        <end position="149"/>
    </location>
</feature>
<evidence type="ECO:0000256" key="2">
    <source>
        <dbReference type="SAM" id="MobiDB-lite"/>
    </source>
</evidence>
<dbReference type="InterPro" id="IPR036249">
    <property type="entry name" value="Thioredoxin-like_sf"/>
</dbReference>
<dbReference type="InterPro" id="IPR013766">
    <property type="entry name" value="Thioredoxin_domain"/>
</dbReference>
<evidence type="ECO:0000259" key="3">
    <source>
        <dbReference type="PROSITE" id="PS51352"/>
    </source>
</evidence>
<dbReference type="CDD" id="cd02947">
    <property type="entry name" value="TRX_family"/>
    <property type="match status" value="1"/>
</dbReference>
<feature type="compositionally biased region" description="Low complexity" evidence="2">
    <location>
        <begin position="130"/>
        <end position="149"/>
    </location>
</feature>
<dbReference type="Gene3D" id="3.40.30.10">
    <property type="entry name" value="Glutaredoxin"/>
    <property type="match status" value="1"/>
</dbReference>
<organism evidence="4 5">
    <name type="scientific">[Myrmecia] bisecta</name>
    <dbReference type="NCBI Taxonomy" id="41462"/>
    <lineage>
        <taxon>Eukaryota</taxon>
        <taxon>Viridiplantae</taxon>
        <taxon>Chlorophyta</taxon>
        <taxon>core chlorophytes</taxon>
        <taxon>Trebouxiophyceae</taxon>
        <taxon>Trebouxiales</taxon>
        <taxon>Trebouxiaceae</taxon>
        <taxon>Myrmecia</taxon>
    </lineage>
</organism>
<name>A0AAW1P9P3_9CHLO</name>
<comment type="caution">
    <text evidence="4">The sequence shown here is derived from an EMBL/GenBank/DDBJ whole genome shotgun (WGS) entry which is preliminary data.</text>
</comment>
<protein>
    <recommendedName>
        <fullName evidence="3">Thioredoxin domain-containing protein</fullName>
    </recommendedName>
</protein>
<dbReference type="PROSITE" id="PS51352">
    <property type="entry name" value="THIOREDOXIN_2"/>
    <property type="match status" value="1"/>
</dbReference>
<dbReference type="AlphaFoldDB" id="A0AAW1P9P3"/>
<sequence length="149" mass="16100">MVSGTPLSTSSSSAVAELVTTVHSPEEFEELLAQHPGQLVVLMCKAMACRPCKMFSRKYQRMAGAFQDCVFVDILGDESRETRNMMIKMNVRVTPTFRLYRNGEFVHSLGGINENNLRGAIEERLLPGEAGAQADASGDGATTASPAST</sequence>
<dbReference type="Proteomes" id="UP001489004">
    <property type="component" value="Unassembled WGS sequence"/>
</dbReference>
<dbReference type="EMBL" id="JALJOR010000017">
    <property type="protein sequence ID" value="KAK9804758.1"/>
    <property type="molecule type" value="Genomic_DNA"/>
</dbReference>
<dbReference type="PROSITE" id="PS51354">
    <property type="entry name" value="GLUTAREDOXIN_2"/>
    <property type="match status" value="1"/>
</dbReference>
<keyword evidence="5" id="KW-1185">Reference proteome</keyword>
<dbReference type="Pfam" id="PF00085">
    <property type="entry name" value="Thioredoxin"/>
    <property type="match status" value="1"/>
</dbReference>
<evidence type="ECO:0000313" key="5">
    <source>
        <dbReference type="Proteomes" id="UP001489004"/>
    </source>
</evidence>
<dbReference type="PANTHER" id="PTHR46115">
    <property type="entry name" value="THIOREDOXIN-LIKE PROTEIN 1"/>
    <property type="match status" value="1"/>
</dbReference>
<accession>A0AAW1P9P3</accession>
<evidence type="ECO:0000256" key="1">
    <source>
        <dbReference type="ARBA" id="ARBA00023157"/>
    </source>
</evidence>
<dbReference type="SUPFAM" id="SSF52833">
    <property type="entry name" value="Thioredoxin-like"/>
    <property type="match status" value="1"/>
</dbReference>
<gene>
    <name evidence="4" type="ORF">WJX72_003645</name>
</gene>
<evidence type="ECO:0000313" key="4">
    <source>
        <dbReference type="EMBL" id="KAK9804758.1"/>
    </source>
</evidence>
<feature type="domain" description="Thioredoxin" evidence="3">
    <location>
        <begin position="7"/>
        <end position="126"/>
    </location>
</feature>